<protein>
    <submittedName>
        <fullName evidence="2">Uncharacterized protein</fullName>
    </submittedName>
</protein>
<gene>
    <name evidence="2" type="ORF">H5410_042146</name>
</gene>
<feature type="region of interest" description="Disordered" evidence="1">
    <location>
        <begin position="39"/>
        <end position="89"/>
    </location>
</feature>
<evidence type="ECO:0000313" key="2">
    <source>
        <dbReference type="EMBL" id="KAG5591632.1"/>
    </source>
</evidence>
<sequence>AQNREKRGSKEQEMKVYESPIPTLRFAELTCTTLCSSTRSLEGSASKGEEMSSWRGGSPSSLAISTNVAEQSSAAQSAQNRAKKASKEQKMKVCGSLSPTWQFAELTCTALCSITRSLEGSGSKGEEMSSQRVTDQFCEAVLYRPMI</sequence>
<feature type="compositionally biased region" description="Polar residues" evidence="1">
    <location>
        <begin position="58"/>
        <end position="68"/>
    </location>
</feature>
<dbReference type="Proteomes" id="UP000824120">
    <property type="component" value="Chromosome 8"/>
</dbReference>
<feature type="compositionally biased region" description="Low complexity" evidence="1">
    <location>
        <begin position="69"/>
        <end position="80"/>
    </location>
</feature>
<evidence type="ECO:0000313" key="3">
    <source>
        <dbReference type="Proteomes" id="UP000824120"/>
    </source>
</evidence>
<evidence type="ECO:0000256" key="1">
    <source>
        <dbReference type="SAM" id="MobiDB-lite"/>
    </source>
</evidence>
<comment type="caution">
    <text evidence="2">The sequence shown here is derived from an EMBL/GenBank/DDBJ whole genome shotgun (WGS) entry which is preliminary data.</text>
</comment>
<proteinExistence type="predicted"/>
<keyword evidence="3" id="KW-1185">Reference proteome</keyword>
<dbReference type="EMBL" id="JACXVP010000008">
    <property type="protein sequence ID" value="KAG5591632.1"/>
    <property type="molecule type" value="Genomic_DNA"/>
</dbReference>
<feature type="non-terminal residue" evidence="2">
    <location>
        <position position="1"/>
    </location>
</feature>
<reference evidence="2 3" key="1">
    <citation type="submission" date="2020-09" db="EMBL/GenBank/DDBJ databases">
        <title>De no assembly of potato wild relative species, Solanum commersonii.</title>
        <authorList>
            <person name="Cho K."/>
        </authorList>
    </citation>
    <scope>NUCLEOTIDE SEQUENCE [LARGE SCALE GENOMIC DNA]</scope>
    <source>
        <strain evidence="2">LZ3.2</strain>
        <tissue evidence="2">Leaf</tissue>
    </source>
</reference>
<organism evidence="2 3">
    <name type="scientific">Solanum commersonii</name>
    <name type="common">Commerson's wild potato</name>
    <name type="synonym">Commerson's nightshade</name>
    <dbReference type="NCBI Taxonomy" id="4109"/>
    <lineage>
        <taxon>Eukaryota</taxon>
        <taxon>Viridiplantae</taxon>
        <taxon>Streptophyta</taxon>
        <taxon>Embryophyta</taxon>
        <taxon>Tracheophyta</taxon>
        <taxon>Spermatophyta</taxon>
        <taxon>Magnoliopsida</taxon>
        <taxon>eudicotyledons</taxon>
        <taxon>Gunneridae</taxon>
        <taxon>Pentapetalae</taxon>
        <taxon>asterids</taxon>
        <taxon>lamiids</taxon>
        <taxon>Solanales</taxon>
        <taxon>Solanaceae</taxon>
        <taxon>Solanoideae</taxon>
        <taxon>Solaneae</taxon>
        <taxon>Solanum</taxon>
    </lineage>
</organism>
<dbReference type="AlphaFoldDB" id="A0A9J5XWN8"/>
<name>A0A9J5XWN8_SOLCO</name>
<accession>A0A9J5XWN8</accession>